<name>A0ABS7PY34_9SPHN</name>
<dbReference type="EMBL" id="JAINVV010000015">
    <property type="protein sequence ID" value="MBY8826253.1"/>
    <property type="molecule type" value="Genomic_DNA"/>
</dbReference>
<dbReference type="Gene3D" id="3.90.850.10">
    <property type="entry name" value="Fumarylacetoacetase-like, C-terminal domain"/>
    <property type="match status" value="1"/>
</dbReference>
<dbReference type="Pfam" id="PF01557">
    <property type="entry name" value="FAA_hydrolase"/>
    <property type="match status" value="1"/>
</dbReference>
<proteinExistence type="predicted"/>
<evidence type="ECO:0000313" key="2">
    <source>
        <dbReference type="EMBL" id="MBY8826253.1"/>
    </source>
</evidence>
<dbReference type="InterPro" id="IPR011234">
    <property type="entry name" value="Fumarylacetoacetase-like_C"/>
</dbReference>
<sequence length="320" mass="34861">MKLYTFVRDGQERIGAGLDEEMLVDLHAAHAHPAFASMRALIEAGPDALGAARGALDAASGDARIRIADVRILAPLPRPTKIRGFSVFEKHLVQATDGAARTMAAGESDPEAAYSEKRRQFNLDSLPGVGWRQTPAYYYSDCTTVIGQDETVTWPSYSEWIDYELEILAVIGRGGKDIPVDQAHDHIFGYTMMNDLSARDAQFMAMSTGLGFAKGKDFDGSNPLGPCIVTADEIPDPYALALRTRINGEQWSHVQGITPQWSFTDCIAYASQSQTLHPAELFSTGCTPDGCSMELMRSVKRGDTVEIEAEGIGVLRTRIA</sequence>
<feature type="domain" description="Fumarylacetoacetase-like C-terminal" evidence="1">
    <location>
        <begin position="131"/>
        <end position="319"/>
    </location>
</feature>
<protein>
    <submittedName>
        <fullName evidence="2">Fumarylacetoacetate hydrolase family protein</fullName>
    </submittedName>
</protein>
<keyword evidence="3" id="KW-1185">Reference proteome</keyword>
<dbReference type="PANTHER" id="PTHR43211">
    <property type="entry name" value="FUMARYLACETOACETATE HYDROLASE"/>
    <property type="match status" value="1"/>
</dbReference>
<dbReference type="RefSeq" id="WP_222993718.1">
    <property type="nucleotide sequence ID" value="NZ_JAINVV010000015.1"/>
</dbReference>
<gene>
    <name evidence="2" type="ORF">K7G82_28380</name>
</gene>
<dbReference type="PANTHER" id="PTHR43211:SF1">
    <property type="entry name" value="BLL6422 PROTEIN"/>
    <property type="match status" value="1"/>
</dbReference>
<organism evidence="2 3">
    <name type="scientific">Sphingomonas colocasiae</name>
    <dbReference type="NCBI Taxonomy" id="1848973"/>
    <lineage>
        <taxon>Bacteria</taxon>
        <taxon>Pseudomonadati</taxon>
        <taxon>Pseudomonadota</taxon>
        <taxon>Alphaproteobacteria</taxon>
        <taxon>Sphingomonadales</taxon>
        <taxon>Sphingomonadaceae</taxon>
        <taxon>Sphingomonas</taxon>
    </lineage>
</organism>
<dbReference type="Proteomes" id="UP000706039">
    <property type="component" value="Unassembled WGS sequence"/>
</dbReference>
<evidence type="ECO:0000259" key="1">
    <source>
        <dbReference type="Pfam" id="PF01557"/>
    </source>
</evidence>
<reference evidence="2 3" key="1">
    <citation type="submission" date="2021-08" db="EMBL/GenBank/DDBJ databases">
        <authorList>
            <person name="Tuo L."/>
        </authorList>
    </citation>
    <scope>NUCLEOTIDE SEQUENCE [LARGE SCALE GENOMIC DNA]</scope>
    <source>
        <strain evidence="2 3">JCM 31229</strain>
    </source>
</reference>
<dbReference type="InterPro" id="IPR036663">
    <property type="entry name" value="Fumarylacetoacetase_C_sf"/>
</dbReference>
<dbReference type="GO" id="GO:0016787">
    <property type="term" value="F:hydrolase activity"/>
    <property type="evidence" value="ECO:0007669"/>
    <property type="project" value="UniProtKB-KW"/>
</dbReference>
<accession>A0ABS7PY34</accession>
<evidence type="ECO:0000313" key="3">
    <source>
        <dbReference type="Proteomes" id="UP000706039"/>
    </source>
</evidence>
<dbReference type="SUPFAM" id="SSF56529">
    <property type="entry name" value="FAH"/>
    <property type="match status" value="1"/>
</dbReference>
<comment type="caution">
    <text evidence="2">The sequence shown here is derived from an EMBL/GenBank/DDBJ whole genome shotgun (WGS) entry which is preliminary data.</text>
</comment>
<keyword evidence="2" id="KW-0378">Hydrolase</keyword>